<dbReference type="InterPro" id="IPR001447">
    <property type="entry name" value="Arylamine_N-AcTrfase"/>
</dbReference>
<dbReference type="EMBL" id="JBGFFX010000011">
    <property type="protein sequence ID" value="MEY8772093.1"/>
    <property type="molecule type" value="Genomic_DNA"/>
</dbReference>
<reference evidence="3 4" key="1">
    <citation type="submission" date="2024-07" db="EMBL/GenBank/DDBJ databases">
        <authorList>
            <person name="Hebao G."/>
        </authorList>
    </citation>
    <scope>NUCLEOTIDE SEQUENCE [LARGE SCALE GENOMIC DNA]</scope>
    <source>
        <strain evidence="3 4">ACCC 02193</strain>
    </source>
</reference>
<dbReference type="RefSeq" id="WP_369896236.1">
    <property type="nucleotide sequence ID" value="NZ_JBGFFX010000011.1"/>
</dbReference>
<comment type="similarity">
    <text evidence="1 2">Belongs to the arylamine N-acetyltransferase family.</text>
</comment>
<evidence type="ECO:0000313" key="3">
    <source>
        <dbReference type="EMBL" id="MEY8772093.1"/>
    </source>
</evidence>
<dbReference type="Pfam" id="PF00797">
    <property type="entry name" value="Acetyltransf_2"/>
    <property type="match status" value="1"/>
</dbReference>
<dbReference type="PANTHER" id="PTHR11786:SF0">
    <property type="entry name" value="ARYLAMINE N-ACETYLTRANSFERASE 4-RELATED"/>
    <property type="match status" value="1"/>
</dbReference>
<dbReference type="PRINTS" id="PR01543">
    <property type="entry name" value="ANATRNSFRASE"/>
</dbReference>
<gene>
    <name evidence="3" type="ORF">AB6T85_16950</name>
</gene>
<dbReference type="Gene3D" id="2.40.128.150">
    <property type="entry name" value="Cysteine proteinases"/>
    <property type="match status" value="1"/>
</dbReference>
<protein>
    <submittedName>
        <fullName evidence="3">Arylamine N-acetyltransferase</fullName>
    </submittedName>
</protein>
<proteinExistence type="inferred from homology"/>
<evidence type="ECO:0000256" key="1">
    <source>
        <dbReference type="ARBA" id="ARBA00006547"/>
    </source>
</evidence>
<organism evidence="3 4">
    <name type="scientific">Erwinia aeris</name>
    <dbReference type="NCBI Taxonomy" id="3239803"/>
    <lineage>
        <taxon>Bacteria</taxon>
        <taxon>Pseudomonadati</taxon>
        <taxon>Pseudomonadota</taxon>
        <taxon>Gammaproteobacteria</taxon>
        <taxon>Enterobacterales</taxon>
        <taxon>Erwiniaceae</taxon>
        <taxon>Erwinia</taxon>
    </lineage>
</organism>
<evidence type="ECO:0000256" key="2">
    <source>
        <dbReference type="RuleBase" id="RU003452"/>
    </source>
</evidence>
<dbReference type="SUPFAM" id="SSF54001">
    <property type="entry name" value="Cysteine proteinases"/>
    <property type="match status" value="1"/>
</dbReference>
<sequence>MNNYHYFSRFAALAGFSASPSADFATLSALHQRWPALIPFENIEVLLGRPVSIDVEKIADKLLSKQRGGYCFEHNLLLRQILEEIGFRVTPHLARVLWGQDKPDATPQTHMLLTVALDGVRYLADVGFGGVSLTAPLRLEAGEQQGYRLERFSQEEWLLSMKSGGSWRLMYRFADGACEQADILVASHFVATYDESLFRHNLMMAKIINGQQTNLFNRHLTVYGEEKRQQEAASFTDFRALILSFFTADNVLSETEIRAIYEKLAEII</sequence>
<keyword evidence="4" id="KW-1185">Reference proteome</keyword>
<comment type="caution">
    <text evidence="3">The sequence shown here is derived from an EMBL/GenBank/DDBJ whole genome shotgun (WGS) entry which is preliminary data.</text>
</comment>
<dbReference type="InterPro" id="IPR038765">
    <property type="entry name" value="Papain-like_cys_pep_sf"/>
</dbReference>
<name>A0ABV4EAY9_9GAMM</name>
<dbReference type="Proteomes" id="UP001565243">
    <property type="component" value="Unassembled WGS sequence"/>
</dbReference>
<dbReference type="PANTHER" id="PTHR11786">
    <property type="entry name" value="N-HYDROXYARYLAMINE O-ACETYLTRANSFERASE"/>
    <property type="match status" value="1"/>
</dbReference>
<dbReference type="Gene3D" id="3.30.2140.10">
    <property type="entry name" value="Arylamine N-acetyltransferase"/>
    <property type="match status" value="1"/>
</dbReference>
<accession>A0ABV4EAY9</accession>
<evidence type="ECO:0000313" key="4">
    <source>
        <dbReference type="Proteomes" id="UP001565243"/>
    </source>
</evidence>